<keyword evidence="1" id="KW-0812">Transmembrane</keyword>
<dbReference type="Ensembl" id="ENSSORT00005045282.1">
    <property type="protein sequence ID" value="ENSSORP00005044162.1"/>
    <property type="gene ID" value="ENSSORG00005020353.1"/>
</dbReference>
<proteinExistence type="predicted"/>
<accession>A0A673BU94</accession>
<protein>
    <submittedName>
        <fullName evidence="2">Uncharacterized protein</fullName>
    </submittedName>
</protein>
<keyword evidence="1" id="KW-0472">Membrane</keyword>
<reference evidence="2" key="1">
    <citation type="submission" date="2025-08" db="UniProtKB">
        <authorList>
            <consortium name="Ensembl"/>
        </authorList>
    </citation>
    <scope>IDENTIFICATION</scope>
</reference>
<dbReference type="InParanoid" id="A0A673BU94"/>
<reference evidence="2" key="2">
    <citation type="submission" date="2025-09" db="UniProtKB">
        <authorList>
            <consortium name="Ensembl"/>
        </authorList>
    </citation>
    <scope>IDENTIFICATION</scope>
</reference>
<dbReference type="AlphaFoldDB" id="A0A673BU94"/>
<evidence type="ECO:0000256" key="1">
    <source>
        <dbReference type="SAM" id="Phobius"/>
    </source>
</evidence>
<feature type="transmembrane region" description="Helical" evidence="1">
    <location>
        <begin position="12"/>
        <end position="30"/>
    </location>
</feature>
<name>A0A673BU94_9TELE</name>
<keyword evidence="1" id="KW-1133">Transmembrane helix</keyword>
<keyword evidence="3" id="KW-1185">Reference proteome</keyword>
<organism evidence="2 3">
    <name type="scientific">Sphaeramia orbicularis</name>
    <name type="common">orbiculate cardinalfish</name>
    <dbReference type="NCBI Taxonomy" id="375764"/>
    <lineage>
        <taxon>Eukaryota</taxon>
        <taxon>Metazoa</taxon>
        <taxon>Chordata</taxon>
        <taxon>Craniata</taxon>
        <taxon>Vertebrata</taxon>
        <taxon>Euteleostomi</taxon>
        <taxon>Actinopterygii</taxon>
        <taxon>Neopterygii</taxon>
        <taxon>Teleostei</taxon>
        <taxon>Neoteleostei</taxon>
        <taxon>Acanthomorphata</taxon>
        <taxon>Gobiaria</taxon>
        <taxon>Kurtiformes</taxon>
        <taxon>Apogonoidei</taxon>
        <taxon>Apogonidae</taxon>
        <taxon>Apogoninae</taxon>
        <taxon>Sphaeramia</taxon>
    </lineage>
</organism>
<sequence length="49" mass="5713">MVDWTRTGGTGAQIHSFILFISFIRLFVSFQHLQNSCKFKIPQNSFIYS</sequence>
<evidence type="ECO:0000313" key="3">
    <source>
        <dbReference type="Proteomes" id="UP000472271"/>
    </source>
</evidence>
<evidence type="ECO:0000313" key="2">
    <source>
        <dbReference type="Ensembl" id="ENSSORP00005044162.1"/>
    </source>
</evidence>
<dbReference type="Proteomes" id="UP000472271">
    <property type="component" value="Unassembled WGS sequence"/>
</dbReference>